<dbReference type="KEGG" id="vg:80402198"/>
<keyword evidence="3" id="KW-1185">Reference proteome</keyword>
<proteinExistence type="predicted"/>
<dbReference type="RefSeq" id="YP_010772485.1">
    <property type="nucleotide sequence ID" value="NC_074644.1"/>
</dbReference>
<accession>A0AA35GBN2</accession>
<feature type="transmembrane region" description="Helical" evidence="1">
    <location>
        <begin position="12"/>
        <end position="33"/>
    </location>
</feature>
<evidence type="ECO:0000256" key="1">
    <source>
        <dbReference type="SAM" id="Phobius"/>
    </source>
</evidence>
<name>A0AA35GBN2_9CAUD</name>
<dbReference type="GeneID" id="80402198"/>
<evidence type="ECO:0000313" key="2">
    <source>
        <dbReference type="EMBL" id="BDI54889.1"/>
    </source>
</evidence>
<keyword evidence="1" id="KW-1133">Transmembrane helix</keyword>
<sequence length="36" mass="4274">MKKRYYLNPEDIFVICIWLLVFVITLTICLIILSGE</sequence>
<reference evidence="2 3" key="1">
    <citation type="journal article" date="2022" name="Nat. Microbiol.">
        <title>Three families of Asgard archaeal viruses identified in metagenome-assembled genomes.</title>
        <authorList>
            <person name="Medvedeva S."/>
            <person name="Sun J."/>
            <person name="Yutin N."/>
            <person name="Koonin E.V."/>
            <person name="Nunoura T."/>
            <person name="Rinke C."/>
            <person name="Krupovic M."/>
        </authorList>
    </citation>
    <scope>NUCLEOTIDE SEQUENCE [LARGE SCALE GENOMIC DNA]</scope>
    <source>
        <strain evidence="2">VerdaV1</strain>
    </source>
</reference>
<dbReference type="Proteomes" id="UP001162252">
    <property type="component" value="Segment"/>
</dbReference>
<keyword evidence="1" id="KW-0472">Membrane</keyword>
<keyword evidence="1" id="KW-0812">Transmembrane</keyword>
<dbReference type="EMBL" id="LC711077">
    <property type="protein sequence ID" value="BDI54889.1"/>
    <property type="molecule type" value="Genomic_DNA"/>
</dbReference>
<protein>
    <submittedName>
        <fullName evidence="2">Uncharacterized protein</fullName>
    </submittedName>
</protein>
<evidence type="ECO:0000313" key="3">
    <source>
        <dbReference type="Proteomes" id="UP001162252"/>
    </source>
</evidence>
<organism evidence="2 3">
    <name type="scientific">Lokiarchaeia virus VerdaV1</name>
    <dbReference type="NCBI Taxonomy" id="3070170"/>
    <lineage>
        <taxon>Viruses</taxon>
        <taxon>Duplodnaviria</taxon>
        <taxon>Heunggongvirae</taxon>
        <taxon>Uroviricota</taxon>
        <taxon>Caudoviricetes</taxon>
        <taxon>Verdandiviridae</taxon>
        <taxon>Dolusvirus</taxon>
        <taxon>Dolusvirus shimokitaense</taxon>
    </lineage>
</organism>